<evidence type="ECO:0000313" key="1">
    <source>
        <dbReference type="EMBL" id="KAK9110419.1"/>
    </source>
</evidence>
<accession>A0AAP0I819</accession>
<organism evidence="1 2">
    <name type="scientific">Stephania japonica</name>
    <dbReference type="NCBI Taxonomy" id="461633"/>
    <lineage>
        <taxon>Eukaryota</taxon>
        <taxon>Viridiplantae</taxon>
        <taxon>Streptophyta</taxon>
        <taxon>Embryophyta</taxon>
        <taxon>Tracheophyta</taxon>
        <taxon>Spermatophyta</taxon>
        <taxon>Magnoliopsida</taxon>
        <taxon>Ranunculales</taxon>
        <taxon>Menispermaceae</taxon>
        <taxon>Menispermoideae</taxon>
        <taxon>Cissampelideae</taxon>
        <taxon>Stephania</taxon>
    </lineage>
</organism>
<dbReference type="Proteomes" id="UP001417504">
    <property type="component" value="Unassembled WGS sequence"/>
</dbReference>
<keyword evidence="2" id="KW-1185">Reference proteome</keyword>
<sequence length="97" mass="10887">MSRIYQGKCQGTAAFFNICSEIYVTNGDRVQLTSELGNADGLSCKNGDVVTDSIKQVNNLKRFHSLPALLPLRFFYMDRGLAAQFVMKLFNLFQVLS</sequence>
<comment type="caution">
    <text evidence="1">The sequence shown here is derived from an EMBL/GenBank/DDBJ whole genome shotgun (WGS) entry which is preliminary data.</text>
</comment>
<name>A0AAP0I819_9MAGN</name>
<dbReference type="EMBL" id="JBBNAE010000007">
    <property type="protein sequence ID" value="KAK9110419.1"/>
    <property type="molecule type" value="Genomic_DNA"/>
</dbReference>
<protein>
    <submittedName>
        <fullName evidence="1">Uncharacterized protein</fullName>
    </submittedName>
</protein>
<reference evidence="1 2" key="1">
    <citation type="submission" date="2024-01" db="EMBL/GenBank/DDBJ databases">
        <title>Genome assemblies of Stephania.</title>
        <authorList>
            <person name="Yang L."/>
        </authorList>
    </citation>
    <scope>NUCLEOTIDE SEQUENCE [LARGE SCALE GENOMIC DNA]</scope>
    <source>
        <strain evidence="1">QJT</strain>
        <tissue evidence="1">Leaf</tissue>
    </source>
</reference>
<evidence type="ECO:0000313" key="2">
    <source>
        <dbReference type="Proteomes" id="UP001417504"/>
    </source>
</evidence>
<gene>
    <name evidence="1" type="ORF">Sjap_018479</name>
</gene>
<proteinExistence type="predicted"/>
<dbReference type="AlphaFoldDB" id="A0AAP0I819"/>